<dbReference type="Pfam" id="PF04205">
    <property type="entry name" value="FMN_bind"/>
    <property type="match status" value="1"/>
</dbReference>
<evidence type="ECO:0000259" key="2">
    <source>
        <dbReference type="SMART" id="SM00900"/>
    </source>
</evidence>
<feature type="transmembrane region" description="Helical" evidence="1">
    <location>
        <begin position="425"/>
        <end position="442"/>
    </location>
</feature>
<comment type="caution">
    <text evidence="3">The sequence shown here is derived from an EMBL/GenBank/DDBJ whole genome shotgun (WGS) entry which is preliminary data.</text>
</comment>
<dbReference type="Proteomes" id="UP001239462">
    <property type="component" value="Unassembled WGS sequence"/>
</dbReference>
<organism evidence="3 4">
    <name type="scientific">Roseiconus lacunae</name>
    <dbReference type="NCBI Taxonomy" id="2605694"/>
    <lineage>
        <taxon>Bacteria</taxon>
        <taxon>Pseudomonadati</taxon>
        <taxon>Planctomycetota</taxon>
        <taxon>Planctomycetia</taxon>
        <taxon>Pirellulales</taxon>
        <taxon>Pirellulaceae</taxon>
        <taxon>Roseiconus</taxon>
    </lineage>
</organism>
<feature type="domain" description="FMN-binding" evidence="2">
    <location>
        <begin position="94"/>
        <end position="177"/>
    </location>
</feature>
<evidence type="ECO:0000313" key="3">
    <source>
        <dbReference type="EMBL" id="MDM4015537.1"/>
    </source>
</evidence>
<dbReference type="InterPro" id="IPR007329">
    <property type="entry name" value="FMN-bd"/>
</dbReference>
<name>A0ABT7PGC2_9BACT</name>
<keyword evidence="4" id="KW-1185">Reference proteome</keyword>
<feature type="transmembrane region" description="Helical" evidence="1">
    <location>
        <begin position="481"/>
        <end position="503"/>
    </location>
</feature>
<proteinExistence type="predicted"/>
<dbReference type="SMART" id="SM00900">
    <property type="entry name" value="FMN_bind"/>
    <property type="match status" value="1"/>
</dbReference>
<dbReference type="Pfam" id="PF12801">
    <property type="entry name" value="Fer4_5"/>
    <property type="match status" value="2"/>
</dbReference>
<protein>
    <submittedName>
        <fullName evidence="3">FMN-binding protein</fullName>
    </submittedName>
</protein>
<feature type="transmembrane region" description="Helical" evidence="1">
    <location>
        <begin position="362"/>
        <end position="383"/>
    </location>
</feature>
<evidence type="ECO:0000256" key="1">
    <source>
        <dbReference type="SAM" id="Phobius"/>
    </source>
</evidence>
<keyword evidence="1" id="KW-0472">Membrane</keyword>
<dbReference type="RefSeq" id="WP_289163037.1">
    <property type="nucleotide sequence ID" value="NZ_JASZZN010000005.1"/>
</dbReference>
<keyword evidence="1" id="KW-0812">Transmembrane</keyword>
<evidence type="ECO:0000313" key="4">
    <source>
        <dbReference type="Proteomes" id="UP001239462"/>
    </source>
</evidence>
<sequence>MRKKFHRLAPLVHCLRVALVIALCVLIPPAHDRGRWAGERMPAPELSIVKRIVPAATRIDADADADGFWGIYDDQDKRLGRAARTMPAAKDVIGYRGPTEALLVIDEQFNLLGTQMLDSGDTEEHVRAVRNDKTFFDQFTRWNWSGPEEPAKIDAVSGATLTSLALAKGVLTRIGGNRGSLVFPDEISIEELSDWFPNAGRVENRDHRVVVFDHQGNELGQVLRSGPYSETIIGYQGPTELLLRLDGRTGQEGQSEPKERSPIVRAIFIRSSFDNQPYVRYCRMERSFWNKFVDRSMAELAATNLEQSGIEGVSGATMTSLAISETIFATADRWADRVRETAERRRMESTLRGRLASWLGDIRFGVTDLACFAMLLTLSILKSRGLFRRRWLRSLWLAASVVVIGLWSGNLISMALIAGWGGEGIAWRLAPALAAIALIAFASPPIGKSNPYCNHLCPHGALQQSLRPKPKSRRRIRLPATLTRVLMVVPGSCLVIAYLLLLFRPSVDLAGWEPFHAYLYRVAPLTSIAFAIATLLFASVVPMGYCRLGCPTGRLLDYLRRSAGSNRVETADGVALALLLVAIATQLA</sequence>
<keyword evidence="1" id="KW-1133">Transmembrane helix</keyword>
<feature type="transmembrane region" description="Helical" evidence="1">
    <location>
        <begin position="523"/>
        <end position="546"/>
    </location>
</feature>
<gene>
    <name evidence="3" type="ORF">QTN89_08865</name>
</gene>
<dbReference type="InterPro" id="IPR017896">
    <property type="entry name" value="4Fe4S_Fe-S-bd"/>
</dbReference>
<accession>A0ABT7PGC2</accession>
<dbReference type="EMBL" id="JASZZN010000005">
    <property type="protein sequence ID" value="MDM4015537.1"/>
    <property type="molecule type" value="Genomic_DNA"/>
</dbReference>
<reference evidence="3 4" key="1">
    <citation type="submission" date="2023-06" db="EMBL/GenBank/DDBJ databases">
        <title>Roseiconus lacunae JC819 isolated from Gulf of Mannar region, Tamil Nadu.</title>
        <authorList>
            <person name="Pk S."/>
            <person name="Ch S."/>
            <person name="Ch V.R."/>
        </authorList>
    </citation>
    <scope>NUCLEOTIDE SEQUENCE [LARGE SCALE GENOMIC DNA]</scope>
    <source>
        <strain evidence="3 4">JC819</strain>
    </source>
</reference>
<feature type="transmembrane region" description="Helical" evidence="1">
    <location>
        <begin position="395"/>
        <end position="419"/>
    </location>
</feature>